<keyword evidence="3" id="KW-1185">Reference proteome</keyword>
<keyword evidence="2" id="KW-0413">Isomerase</keyword>
<accession>A0ABY6ZA20</accession>
<feature type="domain" description="Xylose isomerase-like TIM barrel" evidence="1">
    <location>
        <begin position="3"/>
        <end position="249"/>
    </location>
</feature>
<dbReference type="InterPro" id="IPR050312">
    <property type="entry name" value="IolE/XylAMocC-like"/>
</dbReference>
<proteinExistence type="predicted"/>
<name>A0ABY6ZA20_9BACL</name>
<dbReference type="InterPro" id="IPR036237">
    <property type="entry name" value="Xyl_isomerase-like_sf"/>
</dbReference>
<evidence type="ECO:0000313" key="2">
    <source>
        <dbReference type="EMBL" id="WAH39598.1"/>
    </source>
</evidence>
<gene>
    <name evidence="2" type="ORF">NZD89_14320</name>
</gene>
<dbReference type="Proteomes" id="UP001164761">
    <property type="component" value="Chromosome"/>
</dbReference>
<evidence type="ECO:0000259" key="1">
    <source>
        <dbReference type="Pfam" id="PF01261"/>
    </source>
</evidence>
<dbReference type="PANTHER" id="PTHR12110:SF21">
    <property type="entry name" value="XYLOSE ISOMERASE-LIKE TIM BARREL DOMAIN-CONTAINING PROTEIN"/>
    <property type="match status" value="1"/>
</dbReference>
<dbReference type="InterPro" id="IPR013022">
    <property type="entry name" value="Xyl_isomerase-like_TIM-brl"/>
</dbReference>
<organism evidence="2 3">
    <name type="scientific">Alicyclobacillus fastidiosus</name>
    <dbReference type="NCBI Taxonomy" id="392011"/>
    <lineage>
        <taxon>Bacteria</taxon>
        <taxon>Bacillati</taxon>
        <taxon>Bacillota</taxon>
        <taxon>Bacilli</taxon>
        <taxon>Bacillales</taxon>
        <taxon>Alicyclobacillaceae</taxon>
        <taxon>Alicyclobacillus</taxon>
    </lineage>
</organism>
<dbReference type="Pfam" id="PF01261">
    <property type="entry name" value="AP_endonuc_2"/>
    <property type="match status" value="1"/>
</dbReference>
<dbReference type="SUPFAM" id="SSF51658">
    <property type="entry name" value="Xylose isomerase-like"/>
    <property type="match status" value="1"/>
</dbReference>
<evidence type="ECO:0000313" key="3">
    <source>
        <dbReference type="Proteomes" id="UP001164761"/>
    </source>
</evidence>
<dbReference type="PANTHER" id="PTHR12110">
    <property type="entry name" value="HYDROXYPYRUVATE ISOMERASE"/>
    <property type="match status" value="1"/>
</dbReference>
<dbReference type="GO" id="GO:0016853">
    <property type="term" value="F:isomerase activity"/>
    <property type="evidence" value="ECO:0007669"/>
    <property type="project" value="UniProtKB-KW"/>
</dbReference>
<protein>
    <submittedName>
        <fullName evidence="2">Sugar phosphate isomerase/epimerase</fullName>
    </submittedName>
</protein>
<dbReference type="Gene3D" id="3.20.20.150">
    <property type="entry name" value="Divalent-metal-dependent TIM barrel enzymes"/>
    <property type="match status" value="1"/>
</dbReference>
<reference evidence="2" key="1">
    <citation type="submission" date="2022-08" db="EMBL/GenBank/DDBJ databases">
        <title>Alicyclobacillus fastidiosus DSM 17978, complete genome.</title>
        <authorList>
            <person name="Wang Q."/>
            <person name="Cai R."/>
            <person name="Wang Z."/>
        </authorList>
    </citation>
    <scope>NUCLEOTIDE SEQUENCE</scope>
    <source>
        <strain evidence="2">DSM 17978</strain>
    </source>
</reference>
<sequence length="256" mass="28816">MDAIHRRGLDIAALNCSGNQLDPSDEGKAHKIGVEKTFKLAEQLGVKKIVMMSGCPSAGPLEVVPNWITHCFFPSHQAILEWQWNEVAFPYWEQTVRLAKDYGIEQIAIENLGNNLVYNPETLFTLRNQVGDMVGMNLDPSHLFWMGADPISSARALGDAIYHVHGKDVRLERGIHQVNGLLDHKPMEEFADRSWNYVAVGYGHDLSYWKEFFTVVRMTGYDGPVCLEMEDLTMDPLTGVAKSVQVLKEALPKRFA</sequence>
<dbReference type="EMBL" id="CP104067">
    <property type="protein sequence ID" value="WAH39598.1"/>
    <property type="molecule type" value="Genomic_DNA"/>
</dbReference>